<reference evidence="2" key="2">
    <citation type="submission" date="2018-02" db="UniProtKB">
        <authorList>
            <consortium name="EnsemblPlants"/>
        </authorList>
    </citation>
    <scope>IDENTIFICATION</scope>
    <source>
        <strain evidence="2">Williams 82</strain>
    </source>
</reference>
<evidence type="ECO:0000313" key="1">
    <source>
        <dbReference type="EMBL" id="KRH56064.1"/>
    </source>
</evidence>
<dbReference type="EMBL" id="CM000839">
    <property type="protein sequence ID" value="KRH56064.1"/>
    <property type="molecule type" value="Genomic_DNA"/>
</dbReference>
<organism evidence="1">
    <name type="scientific">Glycine max</name>
    <name type="common">Soybean</name>
    <name type="synonym">Glycine hispida</name>
    <dbReference type="NCBI Taxonomy" id="3847"/>
    <lineage>
        <taxon>Eukaryota</taxon>
        <taxon>Viridiplantae</taxon>
        <taxon>Streptophyta</taxon>
        <taxon>Embryophyta</taxon>
        <taxon>Tracheophyta</taxon>
        <taxon>Spermatophyta</taxon>
        <taxon>Magnoliopsida</taxon>
        <taxon>eudicotyledons</taxon>
        <taxon>Gunneridae</taxon>
        <taxon>Pentapetalae</taxon>
        <taxon>rosids</taxon>
        <taxon>fabids</taxon>
        <taxon>Fabales</taxon>
        <taxon>Fabaceae</taxon>
        <taxon>Papilionoideae</taxon>
        <taxon>50 kb inversion clade</taxon>
        <taxon>NPAAA clade</taxon>
        <taxon>indigoferoid/millettioid clade</taxon>
        <taxon>Phaseoleae</taxon>
        <taxon>Glycine</taxon>
        <taxon>Glycine subgen. Soja</taxon>
    </lineage>
</organism>
<dbReference type="AlphaFoldDB" id="A0A0R0JN49"/>
<accession>A0A0R0JN49</accession>
<dbReference type="Proteomes" id="UP000008827">
    <property type="component" value="Chromosome 6"/>
</dbReference>
<dbReference type="Gramene" id="KRH56064">
    <property type="protein sequence ID" value="KRH56064"/>
    <property type="gene ID" value="GLYMA_06G300700"/>
</dbReference>
<proteinExistence type="predicted"/>
<evidence type="ECO:0000313" key="3">
    <source>
        <dbReference type="Proteomes" id="UP000008827"/>
    </source>
</evidence>
<dbReference type="EnsemblPlants" id="KRH56064">
    <property type="protein sequence ID" value="KRH56064"/>
    <property type="gene ID" value="GLYMA_06G300700"/>
</dbReference>
<reference evidence="1" key="3">
    <citation type="submission" date="2018-07" db="EMBL/GenBank/DDBJ databases">
        <title>WGS assembly of Glycine max.</title>
        <authorList>
            <person name="Schmutz J."/>
            <person name="Cannon S."/>
            <person name="Schlueter J."/>
            <person name="Ma J."/>
            <person name="Mitros T."/>
            <person name="Nelson W."/>
            <person name="Hyten D."/>
            <person name="Song Q."/>
            <person name="Thelen J."/>
            <person name="Cheng J."/>
            <person name="Xu D."/>
            <person name="Hellsten U."/>
            <person name="May G."/>
            <person name="Yu Y."/>
            <person name="Sakurai T."/>
            <person name="Umezawa T."/>
            <person name="Bhattacharyya M."/>
            <person name="Sandhu D."/>
            <person name="Valliyodan B."/>
            <person name="Lindquist E."/>
            <person name="Peto M."/>
            <person name="Grant D."/>
            <person name="Shu S."/>
            <person name="Goodstein D."/>
            <person name="Barry K."/>
            <person name="Futrell-Griggs M."/>
            <person name="Abernathy B."/>
            <person name="Du J."/>
            <person name="Tian Z."/>
            <person name="Zhu L."/>
            <person name="Gill N."/>
            <person name="Joshi T."/>
            <person name="Libault M."/>
            <person name="Sethuraman A."/>
            <person name="Zhang X."/>
            <person name="Shinozaki K."/>
            <person name="Nguyen H."/>
            <person name="Wing R."/>
            <person name="Cregan P."/>
            <person name="Specht J."/>
            <person name="Grimwood J."/>
            <person name="Rokhsar D."/>
            <person name="Stacey G."/>
            <person name="Shoemaker R."/>
            <person name="Jackson S."/>
        </authorList>
    </citation>
    <scope>NUCLEOTIDE SEQUENCE</scope>
    <source>
        <tissue evidence="1">Callus</tissue>
    </source>
</reference>
<evidence type="ECO:0000313" key="2">
    <source>
        <dbReference type="EnsemblPlants" id="KRH56064"/>
    </source>
</evidence>
<dbReference type="OrthoDB" id="262529at2759"/>
<reference evidence="1 2" key="1">
    <citation type="journal article" date="2010" name="Nature">
        <title>Genome sequence of the palaeopolyploid soybean.</title>
        <authorList>
            <person name="Schmutz J."/>
            <person name="Cannon S.B."/>
            <person name="Schlueter J."/>
            <person name="Ma J."/>
            <person name="Mitros T."/>
            <person name="Nelson W."/>
            <person name="Hyten D.L."/>
            <person name="Song Q."/>
            <person name="Thelen J.J."/>
            <person name="Cheng J."/>
            <person name="Xu D."/>
            <person name="Hellsten U."/>
            <person name="May G.D."/>
            <person name="Yu Y."/>
            <person name="Sakurai T."/>
            <person name="Umezawa T."/>
            <person name="Bhattacharyya M.K."/>
            <person name="Sandhu D."/>
            <person name="Valliyodan B."/>
            <person name="Lindquist E."/>
            <person name="Peto M."/>
            <person name="Grant D."/>
            <person name="Shu S."/>
            <person name="Goodstein D."/>
            <person name="Barry K."/>
            <person name="Futrell-Griggs M."/>
            <person name="Abernathy B."/>
            <person name="Du J."/>
            <person name="Tian Z."/>
            <person name="Zhu L."/>
            <person name="Gill N."/>
            <person name="Joshi T."/>
            <person name="Libault M."/>
            <person name="Sethuraman A."/>
            <person name="Zhang X.-C."/>
            <person name="Shinozaki K."/>
            <person name="Nguyen H.T."/>
            <person name="Wing R.A."/>
            <person name="Cregan P."/>
            <person name="Specht J."/>
            <person name="Grimwood J."/>
            <person name="Rokhsar D."/>
            <person name="Stacey G."/>
            <person name="Shoemaker R.C."/>
            <person name="Jackson S.A."/>
        </authorList>
    </citation>
    <scope>NUCLEOTIDE SEQUENCE [LARGE SCALE GENOMIC DNA]</scope>
    <source>
        <strain evidence="2">cv. Williams 82</strain>
        <tissue evidence="1">Callus</tissue>
    </source>
</reference>
<name>A0A0R0JN49_SOYBN</name>
<dbReference type="PaxDb" id="3847-GLYMA06G45601.1"/>
<sequence>MHLLGYDDIFTTNTSLTRVRAVPAYSFSINTLEELNYVCPTISDLPWIRKSLQKNELLTGFFLTSRYKRGICSANTETQIDKQIRNKGSPQKIH</sequence>
<dbReference type="Gene3D" id="3.40.50.12650">
    <property type="match status" value="1"/>
</dbReference>
<keyword evidence="3" id="KW-1185">Reference proteome</keyword>
<dbReference type="InParanoid" id="A0A0R0JN49"/>
<protein>
    <submittedName>
        <fullName evidence="1 2">Uncharacterized protein</fullName>
    </submittedName>
</protein>
<gene>
    <name evidence="1" type="ORF">GLYMA_06G300700</name>
</gene>